<organism evidence="1 2">
    <name type="scientific">Mycena maculata</name>
    <dbReference type="NCBI Taxonomy" id="230809"/>
    <lineage>
        <taxon>Eukaryota</taxon>
        <taxon>Fungi</taxon>
        <taxon>Dikarya</taxon>
        <taxon>Basidiomycota</taxon>
        <taxon>Agaricomycotina</taxon>
        <taxon>Agaricomycetes</taxon>
        <taxon>Agaricomycetidae</taxon>
        <taxon>Agaricales</taxon>
        <taxon>Marasmiineae</taxon>
        <taxon>Mycenaceae</taxon>
        <taxon>Mycena</taxon>
    </lineage>
</organism>
<comment type="caution">
    <text evidence="1">The sequence shown here is derived from an EMBL/GenBank/DDBJ whole genome shotgun (WGS) entry which is preliminary data.</text>
</comment>
<reference evidence="1" key="1">
    <citation type="submission" date="2023-03" db="EMBL/GenBank/DDBJ databases">
        <title>Massive genome expansion in bonnet fungi (Mycena s.s.) driven by repeated elements and novel gene families across ecological guilds.</title>
        <authorList>
            <consortium name="Lawrence Berkeley National Laboratory"/>
            <person name="Harder C.B."/>
            <person name="Miyauchi S."/>
            <person name="Viragh M."/>
            <person name="Kuo A."/>
            <person name="Thoen E."/>
            <person name="Andreopoulos B."/>
            <person name="Lu D."/>
            <person name="Skrede I."/>
            <person name="Drula E."/>
            <person name="Henrissat B."/>
            <person name="Morin E."/>
            <person name="Kohler A."/>
            <person name="Barry K."/>
            <person name="LaButti K."/>
            <person name="Morin E."/>
            <person name="Salamov A."/>
            <person name="Lipzen A."/>
            <person name="Mereny Z."/>
            <person name="Hegedus B."/>
            <person name="Baldrian P."/>
            <person name="Stursova M."/>
            <person name="Weitz H."/>
            <person name="Taylor A."/>
            <person name="Grigoriev I.V."/>
            <person name="Nagy L.G."/>
            <person name="Martin F."/>
            <person name="Kauserud H."/>
        </authorList>
    </citation>
    <scope>NUCLEOTIDE SEQUENCE</scope>
    <source>
        <strain evidence="1">CBHHK188m</strain>
    </source>
</reference>
<dbReference type="SUPFAM" id="SSF49503">
    <property type="entry name" value="Cupredoxins"/>
    <property type="match status" value="1"/>
</dbReference>
<feature type="non-terminal residue" evidence="1">
    <location>
        <position position="127"/>
    </location>
</feature>
<dbReference type="PANTHER" id="PTHR34883">
    <property type="entry name" value="SERINE-RICH PROTEIN, PUTATIVE-RELATED-RELATED"/>
    <property type="match status" value="1"/>
</dbReference>
<dbReference type="Proteomes" id="UP001215280">
    <property type="component" value="Unassembled WGS sequence"/>
</dbReference>
<sequence>VAVGAQSTSLGGSDQFIPNEITAANGTIVSFRFSGIPGNHSVTQSTFATPCQPLAGGLDSGFISGKETKLGVFPTWNYTVTNDQTPIWLFCNQLVPSSHCHEGMVAVINPQVARDENTFEAFQGKAE</sequence>
<dbReference type="InterPro" id="IPR052953">
    <property type="entry name" value="Ser-rich/MCO-related"/>
</dbReference>
<gene>
    <name evidence="1" type="ORF">DFH07DRAFT_714856</name>
</gene>
<dbReference type="EMBL" id="JARJLG010000012">
    <property type="protein sequence ID" value="KAJ7776491.1"/>
    <property type="molecule type" value="Genomic_DNA"/>
</dbReference>
<protein>
    <submittedName>
        <fullName evidence="1">Uncharacterized protein</fullName>
    </submittedName>
</protein>
<dbReference type="CDD" id="cd00920">
    <property type="entry name" value="Cupredoxin"/>
    <property type="match status" value="1"/>
</dbReference>
<proteinExistence type="predicted"/>
<keyword evidence="2" id="KW-1185">Reference proteome</keyword>
<feature type="non-terminal residue" evidence="1">
    <location>
        <position position="1"/>
    </location>
</feature>
<dbReference type="PANTHER" id="PTHR34883:SF15">
    <property type="entry name" value="EXTRACELLULAR SERINE-RICH PROTEIN"/>
    <property type="match status" value="1"/>
</dbReference>
<evidence type="ECO:0000313" key="1">
    <source>
        <dbReference type="EMBL" id="KAJ7776491.1"/>
    </source>
</evidence>
<dbReference type="Gene3D" id="2.60.40.420">
    <property type="entry name" value="Cupredoxins - blue copper proteins"/>
    <property type="match status" value="1"/>
</dbReference>
<evidence type="ECO:0000313" key="2">
    <source>
        <dbReference type="Proteomes" id="UP001215280"/>
    </source>
</evidence>
<name>A0AAD7NVD1_9AGAR</name>
<dbReference type="AlphaFoldDB" id="A0AAD7NVD1"/>
<accession>A0AAD7NVD1</accession>
<dbReference type="InterPro" id="IPR008972">
    <property type="entry name" value="Cupredoxin"/>
</dbReference>